<keyword evidence="1" id="KW-0472">Membrane</keyword>
<dbReference type="STRING" id="115783.SAMN02745119_01601"/>
<reference evidence="3" key="1">
    <citation type="submission" date="2017-02" db="EMBL/GenBank/DDBJ databases">
        <authorList>
            <person name="Varghese N."/>
            <person name="Submissions S."/>
        </authorList>
    </citation>
    <scope>NUCLEOTIDE SEQUENCE [LARGE SCALE GENOMIC DNA]</scope>
    <source>
        <strain evidence="3">ATCC BAA-34</strain>
    </source>
</reference>
<protein>
    <submittedName>
        <fullName evidence="2">Uncharacterized protein</fullName>
    </submittedName>
</protein>
<dbReference type="RefSeq" id="WP_078789905.1">
    <property type="nucleotide sequence ID" value="NZ_FUWR01000007.1"/>
</dbReference>
<evidence type="ECO:0000313" key="3">
    <source>
        <dbReference type="Proteomes" id="UP000190102"/>
    </source>
</evidence>
<dbReference type="OrthoDB" id="9799090at2"/>
<keyword evidence="1" id="KW-0812">Transmembrane</keyword>
<sequence length="252" mass="29060">MFNKQLLINRPRLMLIILVCISSLIYLVDYLVDGSLKEVTTSFLGNLAFLPIYIIVVTLTMEQLLKERERQTLRRKLNMVIGVFFSEVGTRLFRELATAVVHHEQLRASLLVTPQWKDTDFTAALAFLGSHDIRIDAAGSGLDIEQLKQFLVGKRSFLVGLLENQNLLEHEAFTDLLWAVFHLVEELDARESLVEIPQADVEHLNGDIKRVFGYLSREWVLYMQHLKLDYPYLFSLAVRMNPMAEQVSPHLY</sequence>
<gene>
    <name evidence="2" type="ORF">SAMN02745119_01601</name>
</gene>
<name>A0A1T4NF44_9BACT</name>
<keyword evidence="3" id="KW-1185">Reference proteome</keyword>
<keyword evidence="1" id="KW-1133">Transmembrane helix</keyword>
<dbReference type="Proteomes" id="UP000190102">
    <property type="component" value="Unassembled WGS sequence"/>
</dbReference>
<dbReference type="EMBL" id="FUWR01000007">
    <property type="protein sequence ID" value="SJZ77745.1"/>
    <property type="molecule type" value="Genomic_DNA"/>
</dbReference>
<dbReference type="AlphaFoldDB" id="A0A1T4NF44"/>
<organism evidence="2 3">
    <name type="scientific">Trichlorobacter thiogenes</name>
    <dbReference type="NCBI Taxonomy" id="115783"/>
    <lineage>
        <taxon>Bacteria</taxon>
        <taxon>Pseudomonadati</taxon>
        <taxon>Thermodesulfobacteriota</taxon>
        <taxon>Desulfuromonadia</taxon>
        <taxon>Geobacterales</taxon>
        <taxon>Geobacteraceae</taxon>
        <taxon>Trichlorobacter</taxon>
    </lineage>
</organism>
<feature type="transmembrane region" description="Helical" evidence="1">
    <location>
        <begin position="44"/>
        <end position="65"/>
    </location>
</feature>
<accession>A0A1T4NF44</accession>
<feature type="transmembrane region" description="Helical" evidence="1">
    <location>
        <begin position="12"/>
        <end position="32"/>
    </location>
</feature>
<proteinExistence type="predicted"/>
<evidence type="ECO:0000313" key="2">
    <source>
        <dbReference type="EMBL" id="SJZ77745.1"/>
    </source>
</evidence>
<evidence type="ECO:0000256" key="1">
    <source>
        <dbReference type="SAM" id="Phobius"/>
    </source>
</evidence>